<name>A8AP41_CITK8</name>
<dbReference type="STRING" id="290338.CKO_04192"/>
<accession>A8AP41</accession>
<feature type="compositionally biased region" description="Basic and acidic residues" evidence="1">
    <location>
        <begin position="41"/>
        <end position="50"/>
    </location>
</feature>
<evidence type="ECO:0000313" key="3">
    <source>
        <dbReference type="Proteomes" id="UP000008148"/>
    </source>
</evidence>
<dbReference type="HOGENOM" id="CLU_205355_0_0_6"/>
<evidence type="ECO:0000256" key="1">
    <source>
        <dbReference type="SAM" id="MobiDB-lite"/>
    </source>
</evidence>
<proteinExistence type="predicted"/>
<dbReference type="KEGG" id="cko:CKO_04192"/>
<organism evidence="2 3">
    <name type="scientific">Citrobacter koseri (strain ATCC BAA-895 / CDC 4225-83 / SGSC4696)</name>
    <dbReference type="NCBI Taxonomy" id="290338"/>
    <lineage>
        <taxon>Bacteria</taxon>
        <taxon>Pseudomonadati</taxon>
        <taxon>Pseudomonadota</taxon>
        <taxon>Gammaproteobacteria</taxon>
        <taxon>Enterobacterales</taxon>
        <taxon>Enterobacteriaceae</taxon>
        <taxon>Citrobacter</taxon>
    </lineage>
</organism>
<feature type="region of interest" description="Disordered" evidence="1">
    <location>
        <begin position="41"/>
        <end position="62"/>
    </location>
</feature>
<dbReference type="AlphaFoldDB" id="A8AP41"/>
<sequence>MFFHSGSMPGAEKMTRQECRLFGALREIVIVLQHVAKIRESAPKNGVQDKKNRRARASVMTG</sequence>
<dbReference type="Proteomes" id="UP000008148">
    <property type="component" value="Chromosome"/>
</dbReference>
<evidence type="ECO:0000313" key="2">
    <source>
        <dbReference type="EMBL" id="ABV15253.1"/>
    </source>
</evidence>
<reference evidence="2 3" key="1">
    <citation type="submission" date="2007-08" db="EMBL/GenBank/DDBJ databases">
        <authorList>
            <consortium name="The Citrobacter koseri Genome Sequencing Project"/>
            <person name="McClelland M."/>
            <person name="Sanderson E.K."/>
            <person name="Porwollik S."/>
            <person name="Spieth J."/>
            <person name="Clifton W.S."/>
            <person name="Latreille P."/>
            <person name="Courtney L."/>
            <person name="Wang C."/>
            <person name="Pepin K."/>
            <person name="Bhonagiri V."/>
            <person name="Nash W."/>
            <person name="Johnson M."/>
            <person name="Thiruvilangam P."/>
            <person name="Wilson R."/>
        </authorList>
    </citation>
    <scope>NUCLEOTIDE SEQUENCE [LARGE SCALE GENOMIC DNA]</scope>
    <source>
        <strain evidence="3">ATCC BAA-895 / CDC 4225-83 / SGSC4696</strain>
    </source>
</reference>
<dbReference type="EMBL" id="CP000822">
    <property type="protein sequence ID" value="ABV15253.1"/>
    <property type="molecule type" value="Genomic_DNA"/>
</dbReference>
<protein>
    <submittedName>
        <fullName evidence="2">Uncharacterized protein</fullName>
    </submittedName>
</protein>
<gene>
    <name evidence="2" type="ordered locus">CKO_04192</name>
</gene>
<keyword evidence="3" id="KW-1185">Reference proteome</keyword>